<dbReference type="PANTHER" id="PTHR30537:SF31">
    <property type="entry name" value="TRANSCRIPTIONAL REGULATOR, LYSR FAMILY"/>
    <property type="match status" value="1"/>
</dbReference>
<dbReference type="PANTHER" id="PTHR30537">
    <property type="entry name" value="HTH-TYPE TRANSCRIPTIONAL REGULATOR"/>
    <property type="match status" value="1"/>
</dbReference>
<organism evidence="6 7">
    <name type="scientific">Acidovorax facilis</name>
    <dbReference type="NCBI Taxonomy" id="12917"/>
    <lineage>
        <taxon>Bacteria</taxon>
        <taxon>Pseudomonadati</taxon>
        <taxon>Pseudomonadota</taxon>
        <taxon>Betaproteobacteria</taxon>
        <taxon>Burkholderiales</taxon>
        <taxon>Comamonadaceae</taxon>
        <taxon>Acidovorax</taxon>
    </lineage>
</organism>
<dbReference type="SUPFAM" id="SSF46785">
    <property type="entry name" value="Winged helix' DNA-binding domain"/>
    <property type="match status" value="1"/>
</dbReference>
<keyword evidence="2" id="KW-0805">Transcription regulation</keyword>
<evidence type="ECO:0000313" key="6">
    <source>
        <dbReference type="EMBL" id="MFC3938882.1"/>
    </source>
</evidence>
<evidence type="ECO:0000256" key="4">
    <source>
        <dbReference type="ARBA" id="ARBA00023163"/>
    </source>
</evidence>
<keyword evidence="4" id="KW-0804">Transcription</keyword>
<dbReference type="PROSITE" id="PS50931">
    <property type="entry name" value="HTH_LYSR"/>
    <property type="match status" value="1"/>
</dbReference>
<dbReference type="InterPro" id="IPR036388">
    <property type="entry name" value="WH-like_DNA-bd_sf"/>
</dbReference>
<name>A0ABV8DKL3_9BURK</name>
<comment type="caution">
    <text evidence="6">The sequence shown here is derived from an EMBL/GenBank/DDBJ whole genome shotgun (WGS) entry which is preliminary data.</text>
</comment>
<dbReference type="InterPro" id="IPR000847">
    <property type="entry name" value="LysR_HTH_N"/>
</dbReference>
<dbReference type="CDD" id="cd08473">
    <property type="entry name" value="PBP2_CrgA_like_4"/>
    <property type="match status" value="1"/>
</dbReference>
<proteinExistence type="inferred from homology"/>
<feature type="domain" description="HTH lysR-type" evidence="5">
    <location>
        <begin position="1"/>
        <end position="59"/>
    </location>
</feature>
<dbReference type="InterPro" id="IPR036390">
    <property type="entry name" value="WH_DNA-bd_sf"/>
</dbReference>
<dbReference type="EMBL" id="JBHSAJ010000187">
    <property type="protein sequence ID" value="MFC3938882.1"/>
    <property type="molecule type" value="Genomic_DNA"/>
</dbReference>
<evidence type="ECO:0000256" key="3">
    <source>
        <dbReference type="ARBA" id="ARBA00023125"/>
    </source>
</evidence>
<sequence length="315" mass="34626">MQDLNDMLYFAEVVERGGFAAAGRALGIPKSRLSRRVSDLEAQLGVRLLQRTTRKLSLTEVGEAYLRHCQAMRESAQAAADTVAQVQTTPRGTIRVSCPVTLAQTVVAELMPRFLAQYPEVRIDMLVSNRAVNLVEEGIDVALRVRPSVDDSGSMVVKRLDHTTQILVASPELLIRQGTPKTLDDLAKLDSIAMSAPEGRSIWNLIGPGGVHQMVQHTPRYVADDLLTLKYAAVAGTGVCWMPDYMCQEEMRERKLVRVLPDWAPAPTIVHAVFPSRRGLSPAVRRFLDYLGEAMPGRSSLSTRQALQGLDGANI</sequence>
<evidence type="ECO:0000313" key="7">
    <source>
        <dbReference type="Proteomes" id="UP001595693"/>
    </source>
</evidence>
<evidence type="ECO:0000256" key="1">
    <source>
        <dbReference type="ARBA" id="ARBA00009437"/>
    </source>
</evidence>
<accession>A0ABV8DKL3</accession>
<dbReference type="SUPFAM" id="SSF53850">
    <property type="entry name" value="Periplasmic binding protein-like II"/>
    <property type="match status" value="1"/>
</dbReference>
<protein>
    <submittedName>
        <fullName evidence="6">LysR family transcriptional regulator</fullName>
    </submittedName>
</protein>
<comment type="similarity">
    <text evidence="1">Belongs to the LysR transcriptional regulatory family.</text>
</comment>
<dbReference type="Gene3D" id="1.10.10.10">
    <property type="entry name" value="Winged helix-like DNA-binding domain superfamily/Winged helix DNA-binding domain"/>
    <property type="match status" value="1"/>
</dbReference>
<evidence type="ECO:0000256" key="2">
    <source>
        <dbReference type="ARBA" id="ARBA00023015"/>
    </source>
</evidence>
<dbReference type="InterPro" id="IPR058163">
    <property type="entry name" value="LysR-type_TF_proteobact-type"/>
</dbReference>
<dbReference type="InterPro" id="IPR005119">
    <property type="entry name" value="LysR_subst-bd"/>
</dbReference>
<dbReference type="Pfam" id="PF00126">
    <property type="entry name" value="HTH_1"/>
    <property type="match status" value="1"/>
</dbReference>
<gene>
    <name evidence="6" type="ORF">ACFOW3_30100</name>
</gene>
<reference evidence="7" key="1">
    <citation type="journal article" date="2019" name="Int. J. Syst. Evol. Microbiol.">
        <title>The Global Catalogue of Microorganisms (GCM) 10K type strain sequencing project: providing services to taxonomists for standard genome sequencing and annotation.</title>
        <authorList>
            <consortium name="The Broad Institute Genomics Platform"/>
            <consortium name="The Broad Institute Genome Sequencing Center for Infectious Disease"/>
            <person name="Wu L."/>
            <person name="Ma J."/>
        </authorList>
    </citation>
    <scope>NUCLEOTIDE SEQUENCE [LARGE SCALE GENOMIC DNA]</scope>
    <source>
        <strain evidence="7">CCUG 2113</strain>
    </source>
</reference>
<dbReference type="RefSeq" id="WP_252635358.1">
    <property type="nucleotide sequence ID" value="NZ_JAMXAX010000002.1"/>
</dbReference>
<dbReference type="Proteomes" id="UP001595693">
    <property type="component" value="Unassembled WGS sequence"/>
</dbReference>
<dbReference type="Pfam" id="PF03466">
    <property type="entry name" value="LysR_substrate"/>
    <property type="match status" value="1"/>
</dbReference>
<keyword evidence="3" id="KW-0238">DNA-binding</keyword>
<keyword evidence="7" id="KW-1185">Reference proteome</keyword>
<evidence type="ECO:0000259" key="5">
    <source>
        <dbReference type="PROSITE" id="PS50931"/>
    </source>
</evidence>
<dbReference type="Gene3D" id="3.40.190.290">
    <property type="match status" value="1"/>
</dbReference>